<dbReference type="InterPro" id="IPR036890">
    <property type="entry name" value="HATPase_C_sf"/>
</dbReference>
<evidence type="ECO:0000313" key="14">
    <source>
        <dbReference type="EMBL" id="SCW60186.1"/>
    </source>
</evidence>
<keyword evidence="8 14" id="KW-0418">Kinase</keyword>
<dbReference type="AlphaFoldDB" id="A0A1G4RTS9"/>
<dbReference type="InterPro" id="IPR036097">
    <property type="entry name" value="HisK_dim/P_sf"/>
</dbReference>
<evidence type="ECO:0000313" key="15">
    <source>
        <dbReference type="Proteomes" id="UP000199150"/>
    </source>
</evidence>
<dbReference type="InterPro" id="IPR003661">
    <property type="entry name" value="HisK_dim/P_dom"/>
</dbReference>
<dbReference type="SMART" id="SM00388">
    <property type="entry name" value="HisKA"/>
    <property type="match status" value="1"/>
</dbReference>
<dbReference type="Gene3D" id="3.30.565.10">
    <property type="entry name" value="Histidine kinase-like ATPase, C-terminal domain"/>
    <property type="match status" value="1"/>
</dbReference>
<dbReference type="InterPro" id="IPR003594">
    <property type="entry name" value="HATPase_dom"/>
</dbReference>
<evidence type="ECO:0000256" key="5">
    <source>
        <dbReference type="ARBA" id="ARBA00022679"/>
    </source>
</evidence>
<evidence type="ECO:0000256" key="7">
    <source>
        <dbReference type="ARBA" id="ARBA00022741"/>
    </source>
</evidence>
<evidence type="ECO:0000256" key="10">
    <source>
        <dbReference type="ARBA" id="ARBA00022989"/>
    </source>
</evidence>
<evidence type="ECO:0000256" key="4">
    <source>
        <dbReference type="ARBA" id="ARBA00022553"/>
    </source>
</evidence>
<dbReference type="GO" id="GO:0000155">
    <property type="term" value="F:phosphorelay sensor kinase activity"/>
    <property type="evidence" value="ECO:0007669"/>
    <property type="project" value="InterPro"/>
</dbReference>
<dbReference type="PANTHER" id="PTHR45436">
    <property type="entry name" value="SENSOR HISTIDINE KINASE YKOH"/>
    <property type="match status" value="1"/>
</dbReference>
<evidence type="ECO:0000256" key="12">
    <source>
        <dbReference type="SAM" id="Phobius"/>
    </source>
</evidence>
<dbReference type="CDD" id="cd00082">
    <property type="entry name" value="HisKA"/>
    <property type="match status" value="1"/>
</dbReference>
<dbReference type="CDD" id="cd00075">
    <property type="entry name" value="HATPase"/>
    <property type="match status" value="1"/>
</dbReference>
<evidence type="ECO:0000256" key="3">
    <source>
        <dbReference type="ARBA" id="ARBA00012438"/>
    </source>
</evidence>
<comment type="catalytic activity">
    <reaction evidence="1">
        <text>ATP + protein L-histidine = ADP + protein N-phospho-L-histidine.</text>
        <dbReference type="EC" id="2.7.13.3"/>
    </reaction>
</comment>
<dbReference type="SMART" id="SM00387">
    <property type="entry name" value="HATPase_c"/>
    <property type="match status" value="1"/>
</dbReference>
<dbReference type="InterPro" id="IPR050428">
    <property type="entry name" value="TCS_sensor_his_kinase"/>
</dbReference>
<dbReference type="SUPFAM" id="SSF47384">
    <property type="entry name" value="Homodimeric domain of signal transducing histidine kinase"/>
    <property type="match status" value="1"/>
</dbReference>
<dbReference type="Proteomes" id="UP000199150">
    <property type="component" value="Unassembled WGS sequence"/>
</dbReference>
<dbReference type="InterPro" id="IPR005467">
    <property type="entry name" value="His_kinase_dom"/>
</dbReference>
<dbReference type="EMBL" id="FMTS01000003">
    <property type="protein sequence ID" value="SCW60186.1"/>
    <property type="molecule type" value="Genomic_DNA"/>
</dbReference>
<reference evidence="15" key="1">
    <citation type="submission" date="2016-10" db="EMBL/GenBank/DDBJ databases">
        <authorList>
            <person name="Varghese N."/>
            <person name="Submissions S."/>
        </authorList>
    </citation>
    <scope>NUCLEOTIDE SEQUENCE [LARGE SCALE GENOMIC DNA]</scope>
    <source>
        <strain evidence="15">CGMCC 1.3431</strain>
    </source>
</reference>
<keyword evidence="9" id="KW-0067">ATP-binding</keyword>
<comment type="subcellular location">
    <subcellularLocation>
        <location evidence="2">Membrane</location>
        <topology evidence="2">Multi-pass membrane protein</topology>
    </subcellularLocation>
</comment>
<dbReference type="EC" id="2.7.13.3" evidence="3"/>
<dbReference type="Gene3D" id="1.10.287.130">
    <property type="match status" value="1"/>
</dbReference>
<dbReference type="GO" id="GO:0005524">
    <property type="term" value="F:ATP binding"/>
    <property type="evidence" value="ECO:0007669"/>
    <property type="project" value="UniProtKB-KW"/>
</dbReference>
<evidence type="ECO:0000256" key="6">
    <source>
        <dbReference type="ARBA" id="ARBA00022692"/>
    </source>
</evidence>
<dbReference type="PANTHER" id="PTHR45436:SF14">
    <property type="entry name" value="SENSOR PROTEIN QSEC"/>
    <property type="match status" value="1"/>
</dbReference>
<organism evidence="14 15">
    <name type="scientific">Asticcacaulis taihuensis</name>
    <dbReference type="NCBI Taxonomy" id="260084"/>
    <lineage>
        <taxon>Bacteria</taxon>
        <taxon>Pseudomonadati</taxon>
        <taxon>Pseudomonadota</taxon>
        <taxon>Alphaproteobacteria</taxon>
        <taxon>Caulobacterales</taxon>
        <taxon>Caulobacteraceae</taxon>
        <taxon>Asticcacaulis</taxon>
    </lineage>
</organism>
<keyword evidence="12" id="KW-0472">Membrane</keyword>
<dbReference type="STRING" id="260084.SAMN02927928_2121"/>
<keyword evidence="10 12" id="KW-1133">Transmembrane helix</keyword>
<sequence>MSSLINRLRRPSITRRLLIGAGLPLIGLLIAIGTVGYNSARFEIDEVYDAQLVTAANFLRYYSTDMRTPQHTGIEPDVPNLTPSSRLGLAEYTRWRRFRVWRGGHLILASENGLTTDAPLPPGYHNIRDAGGTWRFFTLSVPEAQVVIEAGENIKARQELINSIFWGLILPMTLALPLIALVIWRGIVWGLKDLRGFAASVRERSAENLTPIDTQAAPSELQTLATSINGLLQTIASSLEQERLFTDNAAHELRTPLAAVKTQTEVVAGARTARERAAALAELQKGVDRAARLMDQLLTLARLRHTAWLASELNMRASVEQAVRDVYLEAETRGTGFNIYGDASLAIRANPVLFGIIMRNLLDNAIKYAPEGSDIDIHLRPGALELRDRGPGIPEAERDKVFLRFYRLKGTRAPGSGLGLAIVRIAAGQLGCDVELFTPPDGSGLGVRLEFRALSGSMSVTQGFVPP</sequence>
<dbReference type="OrthoDB" id="913606at2"/>
<evidence type="ECO:0000256" key="2">
    <source>
        <dbReference type="ARBA" id="ARBA00004141"/>
    </source>
</evidence>
<gene>
    <name evidence="14" type="ORF">SAMN02927928_2121</name>
</gene>
<keyword evidence="15" id="KW-1185">Reference proteome</keyword>
<keyword evidence="6 12" id="KW-0812">Transmembrane</keyword>
<keyword evidence="7" id="KW-0547">Nucleotide-binding</keyword>
<name>A0A1G4RTS9_9CAUL</name>
<keyword evidence="11" id="KW-0902">Two-component regulatory system</keyword>
<dbReference type="GO" id="GO:0005886">
    <property type="term" value="C:plasma membrane"/>
    <property type="evidence" value="ECO:0007669"/>
    <property type="project" value="TreeGrafter"/>
</dbReference>
<dbReference type="RefSeq" id="WP_090647510.1">
    <property type="nucleotide sequence ID" value="NZ_CBCRYE010000001.1"/>
</dbReference>
<evidence type="ECO:0000256" key="1">
    <source>
        <dbReference type="ARBA" id="ARBA00000085"/>
    </source>
</evidence>
<dbReference type="PROSITE" id="PS50109">
    <property type="entry name" value="HIS_KIN"/>
    <property type="match status" value="1"/>
</dbReference>
<keyword evidence="4" id="KW-0597">Phosphoprotein</keyword>
<evidence type="ECO:0000259" key="13">
    <source>
        <dbReference type="PROSITE" id="PS50109"/>
    </source>
</evidence>
<accession>A0A1G4RTS9</accession>
<keyword evidence="5" id="KW-0808">Transferase</keyword>
<evidence type="ECO:0000256" key="9">
    <source>
        <dbReference type="ARBA" id="ARBA00022840"/>
    </source>
</evidence>
<evidence type="ECO:0000256" key="11">
    <source>
        <dbReference type="ARBA" id="ARBA00023012"/>
    </source>
</evidence>
<dbReference type="SUPFAM" id="SSF55874">
    <property type="entry name" value="ATPase domain of HSP90 chaperone/DNA topoisomerase II/histidine kinase"/>
    <property type="match status" value="1"/>
</dbReference>
<proteinExistence type="predicted"/>
<feature type="transmembrane region" description="Helical" evidence="12">
    <location>
        <begin position="164"/>
        <end position="184"/>
    </location>
</feature>
<dbReference type="Pfam" id="PF00512">
    <property type="entry name" value="HisKA"/>
    <property type="match status" value="1"/>
</dbReference>
<evidence type="ECO:0000256" key="8">
    <source>
        <dbReference type="ARBA" id="ARBA00022777"/>
    </source>
</evidence>
<protein>
    <recommendedName>
        <fullName evidence="3">histidine kinase</fullName>
        <ecNumber evidence="3">2.7.13.3</ecNumber>
    </recommendedName>
</protein>
<feature type="transmembrane region" description="Helical" evidence="12">
    <location>
        <begin position="17"/>
        <end position="37"/>
    </location>
</feature>
<feature type="domain" description="Histidine kinase" evidence="13">
    <location>
        <begin position="248"/>
        <end position="453"/>
    </location>
</feature>
<dbReference type="Pfam" id="PF02518">
    <property type="entry name" value="HATPase_c"/>
    <property type="match status" value="1"/>
</dbReference>